<keyword evidence="2" id="KW-1185">Reference proteome</keyword>
<dbReference type="OrthoDB" id="952847at2"/>
<dbReference type="Proteomes" id="UP000251800">
    <property type="component" value="Unassembled WGS sequence"/>
</dbReference>
<reference evidence="1 2" key="1">
    <citation type="submission" date="2018-05" db="EMBL/GenBank/DDBJ databases">
        <title>Abyssibacter profundi OUC007T gen. nov., sp. nov, a marine bacterium isolated from seawater of the Mariana Trench.</title>
        <authorList>
            <person name="Zhou S."/>
        </authorList>
    </citation>
    <scope>NUCLEOTIDE SEQUENCE [LARGE SCALE GENOMIC DNA]</scope>
    <source>
        <strain evidence="1 2">OUC007</strain>
    </source>
</reference>
<gene>
    <name evidence="1" type="ORF">DEH80_15885</name>
</gene>
<dbReference type="EMBL" id="QEQK01000019">
    <property type="protein sequence ID" value="PWN54701.1"/>
    <property type="molecule type" value="Genomic_DNA"/>
</dbReference>
<comment type="caution">
    <text evidence="1">The sequence shown here is derived from an EMBL/GenBank/DDBJ whole genome shotgun (WGS) entry which is preliminary data.</text>
</comment>
<sequence>MISTVGAALVALVILVIAVLPAEFGRDPTGLGQALGLTALSQASDGPADLVPDGRSGTSGADMPSVVAEAAAYATEQRTLTLAPGEGVEIKALMAQGQSFVFSWNASEPVHFDMHGEPPGDADDFESYWRERSRSASSGLLIAPFDGTHGWYWKNPNSGPVTINVQLSGFFEKVYRP</sequence>
<proteinExistence type="predicted"/>
<accession>A0A383XPZ7</accession>
<dbReference type="RefSeq" id="WP_109721509.1">
    <property type="nucleotide sequence ID" value="NZ_QEQK01000019.1"/>
</dbReference>
<protein>
    <recommendedName>
        <fullName evidence="3">Transmembrane anchor protein</fullName>
    </recommendedName>
</protein>
<evidence type="ECO:0000313" key="2">
    <source>
        <dbReference type="Proteomes" id="UP000251800"/>
    </source>
</evidence>
<evidence type="ECO:0000313" key="1">
    <source>
        <dbReference type="EMBL" id="PWN54701.1"/>
    </source>
</evidence>
<name>A0A383XPZ7_9GAMM</name>
<dbReference type="AlphaFoldDB" id="A0A383XPZ7"/>
<organism evidence="1 2">
    <name type="scientific">Abyssibacter profundi</name>
    <dbReference type="NCBI Taxonomy" id="2182787"/>
    <lineage>
        <taxon>Bacteria</taxon>
        <taxon>Pseudomonadati</taxon>
        <taxon>Pseudomonadota</taxon>
        <taxon>Gammaproteobacteria</taxon>
        <taxon>Chromatiales</taxon>
        <taxon>Oceanococcaceae</taxon>
        <taxon>Abyssibacter</taxon>
    </lineage>
</organism>
<evidence type="ECO:0008006" key="3">
    <source>
        <dbReference type="Google" id="ProtNLM"/>
    </source>
</evidence>